<dbReference type="InterPro" id="IPR001736">
    <property type="entry name" value="PLipase_D/transphosphatidylase"/>
</dbReference>
<evidence type="ECO:0000256" key="5">
    <source>
        <dbReference type="ARBA" id="ARBA00029594"/>
    </source>
</evidence>
<dbReference type="SMART" id="SM00155">
    <property type="entry name" value="PLDc"/>
    <property type="match status" value="2"/>
</dbReference>
<organism evidence="7 8">
    <name type="scientific">Pseudoponticoccus marisrubri</name>
    <dbReference type="NCBI Taxonomy" id="1685382"/>
    <lineage>
        <taxon>Bacteria</taxon>
        <taxon>Pseudomonadati</taxon>
        <taxon>Pseudomonadota</taxon>
        <taxon>Alphaproteobacteria</taxon>
        <taxon>Rhodobacterales</taxon>
        <taxon>Roseobacteraceae</taxon>
        <taxon>Pseudoponticoccus</taxon>
    </lineage>
</organism>
<dbReference type="RefSeq" id="WP_058860543.1">
    <property type="nucleotide sequence ID" value="NZ_LPXO01000001.1"/>
</dbReference>
<dbReference type="SUPFAM" id="SSF56024">
    <property type="entry name" value="Phospholipase D/nuclease"/>
    <property type="match status" value="2"/>
</dbReference>
<comment type="caution">
    <text evidence="7">The sequence shown here is derived from an EMBL/GenBank/DDBJ whole genome shotgun (WGS) entry which is preliminary data.</text>
</comment>
<gene>
    <name evidence="7" type="ORF">AVJ23_02425</name>
</gene>
<feature type="domain" description="PLD phosphodiesterase" evidence="6">
    <location>
        <begin position="382"/>
        <end position="409"/>
    </location>
</feature>
<evidence type="ECO:0000313" key="8">
    <source>
        <dbReference type="Proteomes" id="UP000054396"/>
    </source>
</evidence>
<evidence type="ECO:0000259" key="6">
    <source>
        <dbReference type="PROSITE" id="PS50035"/>
    </source>
</evidence>
<dbReference type="GO" id="GO:0030572">
    <property type="term" value="F:phosphatidyltransferase activity"/>
    <property type="evidence" value="ECO:0007669"/>
    <property type="project" value="UniProtKB-ARBA"/>
</dbReference>
<dbReference type="GO" id="GO:0005576">
    <property type="term" value="C:extracellular region"/>
    <property type="evidence" value="ECO:0007669"/>
    <property type="project" value="UniProtKB-SubCell"/>
</dbReference>
<comment type="subcellular location">
    <subcellularLocation>
        <location evidence="2">Secreted</location>
    </subcellularLocation>
</comment>
<evidence type="ECO:0000256" key="3">
    <source>
        <dbReference type="ARBA" id="ARBA00018392"/>
    </source>
</evidence>
<dbReference type="Pfam" id="PF13091">
    <property type="entry name" value="PLDc_2"/>
    <property type="match status" value="1"/>
</dbReference>
<dbReference type="Proteomes" id="UP000054396">
    <property type="component" value="Unassembled WGS sequence"/>
</dbReference>
<sequence>MTLTPLITGAEGFPALERLVAGAQDELLMSFRIIDPGTRLRAPELLERGLETWGDLIGLVTARGVRLRLLVADFDPLFAPELHRNAWACASGFADVVQGDAQVMVAPHGQQAGAFWRVAMRIQLNQAMAQLRATDPTRLTPVQRKVLKTGPILRPVTLHQKFAVADGRDCVIGGLDVNERRFDTPEHDRPSEETWHDVSARVEDADFAGALRGHFADCWNDAIACGAASLADRAERFAAEPRPQGRSDLRLLRTRAAPCTGPARLAPRPRITDHEAATLRLFDRAERYIYLETQFLRHAPLADALVRAADRAPKLNLIVVLPAAPERILFDNDDSWDARHAHQLQVDQIDKLRRAFGERFALVTPASPRRATPDGPTLVEADPVYLHSKVTIVDDAAAVVGSANLNGRSMRWDTEASVLSFDETFARDLFERLSQKWLRGAAPEGRDPREAALWTEVAAAEARRPPEAREAFLLPFPLSDARRFSRRVRLLPDDMF</sequence>
<dbReference type="Gene3D" id="3.30.870.10">
    <property type="entry name" value="Endonuclease Chain A"/>
    <property type="match status" value="2"/>
</dbReference>
<dbReference type="PANTHER" id="PTHR21248:SF22">
    <property type="entry name" value="PHOSPHOLIPASE D"/>
    <property type="match status" value="1"/>
</dbReference>
<protein>
    <recommendedName>
        <fullName evidence="3">Phospholipase D</fullName>
    </recommendedName>
    <alternativeName>
        <fullName evidence="5">Choline phosphatase</fullName>
    </alternativeName>
</protein>
<dbReference type="PROSITE" id="PS50035">
    <property type="entry name" value="PLD"/>
    <property type="match status" value="2"/>
</dbReference>
<dbReference type="EMBL" id="LPXO01000001">
    <property type="protein sequence ID" value="KUF12599.1"/>
    <property type="molecule type" value="Genomic_DNA"/>
</dbReference>
<dbReference type="InterPro" id="IPR025202">
    <property type="entry name" value="PLD-like_dom"/>
</dbReference>
<accession>A0A0W7WQ04</accession>
<dbReference type="GO" id="GO:0032049">
    <property type="term" value="P:cardiolipin biosynthetic process"/>
    <property type="evidence" value="ECO:0007669"/>
    <property type="project" value="UniProtKB-ARBA"/>
</dbReference>
<reference evidence="7 8" key="1">
    <citation type="submission" date="2015-12" db="EMBL/GenBank/DDBJ databases">
        <authorList>
            <person name="Shamseldin A."/>
            <person name="Moawad H."/>
            <person name="Abd El-Rahim W.M."/>
            <person name="Sadowsky M.J."/>
        </authorList>
    </citation>
    <scope>NUCLEOTIDE SEQUENCE [LARGE SCALE GENOMIC DNA]</scope>
    <source>
        <strain evidence="7 8">SJ5A-1</strain>
    </source>
</reference>
<dbReference type="AlphaFoldDB" id="A0A0W7WQ04"/>
<keyword evidence="4" id="KW-0964">Secreted</keyword>
<evidence type="ECO:0000256" key="2">
    <source>
        <dbReference type="ARBA" id="ARBA00004613"/>
    </source>
</evidence>
<proteinExistence type="predicted"/>
<dbReference type="PANTHER" id="PTHR21248">
    <property type="entry name" value="CARDIOLIPIN SYNTHASE"/>
    <property type="match status" value="1"/>
</dbReference>
<dbReference type="STRING" id="1685382.AVJ23_02425"/>
<feature type="domain" description="PLD phosphodiesterase" evidence="6">
    <location>
        <begin position="154"/>
        <end position="181"/>
    </location>
</feature>
<keyword evidence="8" id="KW-1185">Reference proteome</keyword>
<evidence type="ECO:0000256" key="1">
    <source>
        <dbReference type="ARBA" id="ARBA00003145"/>
    </source>
</evidence>
<name>A0A0W7WQ04_9RHOB</name>
<evidence type="ECO:0000313" key="7">
    <source>
        <dbReference type="EMBL" id="KUF12599.1"/>
    </source>
</evidence>
<dbReference type="OrthoDB" id="8828485at2"/>
<evidence type="ECO:0000256" key="4">
    <source>
        <dbReference type="ARBA" id="ARBA00022525"/>
    </source>
</evidence>
<dbReference type="CDD" id="cd09105">
    <property type="entry name" value="PLDc_vPLD1_2_like_2"/>
    <property type="match status" value="1"/>
</dbReference>
<comment type="function">
    <text evidence="1">Could be a virulence factor.</text>
</comment>